<feature type="transmembrane region" description="Helical" evidence="1">
    <location>
        <begin position="144"/>
        <end position="162"/>
    </location>
</feature>
<proteinExistence type="predicted"/>
<name>A0A897NT94_9EURY</name>
<keyword evidence="1" id="KW-0812">Transmembrane</keyword>
<organism evidence="2 3">
    <name type="scientific">Halapricum desulfuricans</name>
    <dbReference type="NCBI Taxonomy" id="2841257"/>
    <lineage>
        <taxon>Archaea</taxon>
        <taxon>Methanobacteriati</taxon>
        <taxon>Methanobacteriota</taxon>
        <taxon>Stenosarchaea group</taxon>
        <taxon>Halobacteria</taxon>
        <taxon>Halobacteriales</taxon>
        <taxon>Haloarculaceae</taxon>
        <taxon>Halapricum</taxon>
    </lineage>
</organism>
<feature type="transmembrane region" description="Helical" evidence="1">
    <location>
        <begin position="79"/>
        <end position="102"/>
    </location>
</feature>
<reference evidence="2 3" key="1">
    <citation type="submission" date="2020-11" db="EMBL/GenBank/DDBJ databases">
        <title>Carbohydrate-dependent, anaerobic sulfur respiration: A novel catabolism in halophilic archaea.</title>
        <authorList>
            <person name="Sorokin D.Y."/>
            <person name="Messina E."/>
            <person name="Smedile F."/>
            <person name="La Cono V."/>
            <person name="Hallsworth J.E."/>
            <person name="Yakimov M.M."/>
        </authorList>
    </citation>
    <scope>NUCLEOTIDE SEQUENCE [LARGE SCALE GENOMIC DNA]</scope>
    <source>
        <strain evidence="2 3">HSR-Est</strain>
    </source>
</reference>
<dbReference type="EMBL" id="CP064791">
    <property type="protein sequence ID" value="QSG14013.1"/>
    <property type="molecule type" value="Genomic_DNA"/>
</dbReference>
<keyword evidence="1" id="KW-0472">Membrane</keyword>
<sequence>MVAMSVERTPSATGLVLTGLTGTVAAIGALLGGSAAAIAGVPVAIAGVYRTSRAILAGGVALLFAGVVLAGAGGGAPEAVVVAMIGTVLAWDVGENAISMAGQLRTGAGERAEIVHAAAVSTVTLTVAVAGYSVYLVASAGQPEIALSLLVFGVVLVVLALGR</sequence>
<evidence type="ECO:0000313" key="2">
    <source>
        <dbReference type="EMBL" id="QSG14013.1"/>
    </source>
</evidence>
<keyword evidence="3" id="KW-1185">Reference proteome</keyword>
<accession>A0A897NT94</accession>
<feature type="transmembrane region" description="Helical" evidence="1">
    <location>
        <begin position="54"/>
        <end position="73"/>
    </location>
</feature>
<protein>
    <submittedName>
        <fullName evidence="2">Putative membrane protein</fullName>
    </submittedName>
</protein>
<dbReference type="InterPro" id="IPR055941">
    <property type="entry name" value="DUF7519"/>
</dbReference>
<feature type="transmembrane region" description="Helical" evidence="1">
    <location>
        <begin position="20"/>
        <end position="47"/>
    </location>
</feature>
<dbReference type="AlphaFoldDB" id="A0A897NT94"/>
<dbReference type="Proteomes" id="UP000663292">
    <property type="component" value="Chromosome"/>
</dbReference>
<dbReference type="Pfam" id="PF24363">
    <property type="entry name" value="DUF7519"/>
    <property type="match status" value="1"/>
</dbReference>
<feature type="transmembrane region" description="Helical" evidence="1">
    <location>
        <begin position="114"/>
        <end position="138"/>
    </location>
</feature>
<keyword evidence="1" id="KW-1133">Transmembrane helix</keyword>
<evidence type="ECO:0000313" key="3">
    <source>
        <dbReference type="Proteomes" id="UP000663292"/>
    </source>
</evidence>
<gene>
    <name evidence="2" type="ORF">HSEST_0465</name>
</gene>
<evidence type="ECO:0000256" key="1">
    <source>
        <dbReference type="SAM" id="Phobius"/>
    </source>
</evidence>